<name>A0A0C9YSJ1_9AGAM</name>
<evidence type="ECO:0000313" key="3">
    <source>
        <dbReference type="Proteomes" id="UP000054018"/>
    </source>
</evidence>
<evidence type="ECO:0000256" key="1">
    <source>
        <dbReference type="SAM" id="Phobius"/>
    </source>
</evidence>
<reference evidence="3" key="2">
    <citation type="submission" date="2015-01" db="EMBL/GenBank/DDBJ databases">
        <title>Evolutionary Origins and Diversification of the Mycorrhizal Mutualists.</title>
        <authorList>
            <consortium name="DOE Joint Genome Institute"/>
            <consortium name="Mycorrhizal Genomics Consortium"/>
            <person name="Kohler A."/>
            <person name="Kuo A."/>
            <person name="Nagy L.G."/>
            <person name="Floudas D."/>
            <person name="Copeland A."/>
            <person name="Barry K.W."/>
            <person name="Cichocki N."/>
            <person name="Veneault-Fourrey C."/>
            <person name="LaButti K."/>
            <person name="Lindquist E.A."/>
            <person name="Lipzen A."/>
            <person name="Lundell T."/>
            <person name="Morin E."/>
            <person name="Murat C."/>
            <person name="Riley R."/>
            <person name="Ohm R."/>
            <person name="Sun H."/>
            <person name="Tunlid A."/>
            <person name="Henrissat B."/>
            <person name="Grigoriev I.V."/>
            <person name="Hibbett D.S."/>
            <person name="Martin F."/>
        </authorList>
    </citation>
    <scope>NUCLEOTIDE SEQUENCE [LARGE SCALE GENOMIC DNA]</scope>
    <source>
        <strain evidence="3">441</strain>
    </source>
</reference>
<protein>
    <submittedName>
        <fullName evidence="2">Uncharacterized protein</fullName>
    </submittedName>
</protein>
<dbReference type="AlphaFoldDB" id="A0A0C9YSJ1"/>
<gene>
    <name evidence="2" type="ORF">PISMIDRAFT_239108</name>
</gene>
<dbReference type="HOGENOM" id="CLU_1372688_0_0_1"/>
<keyword evidence="3" id="KW-1185">Reference proteome</keyword>
<evidence type="ECO:0000313" key="2">
    <source>
        <dbReference type="EMBL" id="KIK16919.1"/>
    </source>
</evidence>
<sequence length="199" mass="21377">MERPWVSKYSQSGCCRVRVPEISYYTNGNSGFGSDYRPISTVVLMPQILWPLDAESPPMDGIDLPLPATPATMKWKRSGSYCTLVFAAATSSDVGTTIGRIPFLRRSSASSSPSPVARALSAASRAVLSTAACVAFTVSVISMVFCTASMACSRVQCVSLRASAKRPALDPVRPYQNTPIRDVPHSARISSGFVMGRLF</sequence>
<feature type="transmembrane region" description="Helical" evidence="1">
    <location>
        <begin position="126"/>
        <end position="151"/>
    </location>
</feature>
<dbReference type="Proteomes" id="UP000054018">
    <property type="component" value="Unassembled WGS sequence"/>
</dbReference>
<reference evidence="2 3" key="1">
    <citation type="submission" date="2014-04" db="EMBL/GenBank/DDBJ databases">
        <authorList>
            <consortium name="DOE Joint Genome Institute"/>
            <person name="Kuo A."/>
            <person name="Kohler A."/>
            <person name="Costa M.D."/>
            <person name="Nagy L.G."/>
            <person name="Floudas D."/>
            <person name="Copeland A."/>
            <person name="Barry K.W."/>
            <person name="Cichocki N."/>
            <person name="Veneault-Fourrey C."/>
            <person name="LaButti K."/>
            <person name="Lindquist E.A."/>
            <person name="Lipzen A."/>
            <person name="Lundell T."/>
            <person name="Morin E."/>
            <person name="Murat C."/>
            <person name="Sun H."/>
            <person name="Tunlid A."/>
            <person name="Henrissat B."/>
            <person name="Grigoriev I.V."/>
            <person name="Hibbett D.S."/>
            <person name="Martin F."/>
            <person name="Nordberg H.P."/>
            <person name="Cantor M.N."/>
            <person name="Hua S.X."/>
        </authorList>
    </citation>
    <scope>NUCLEOTIDE SEQUENCE [LARGE SCALE GENOMIC DNA]</scope>
    <source>
        <strain evidence="2 3">441</strain>
    </source>
</reference>
<organism evidence="2 3">
    <name type="scientific">Pisolithus microcarpus 441</name>
    <dbReference type="NCBI Taxonomy" id="765257"/>
    <lineage>
        <taxon>Eukaryota</taxon>
        <taxon>Fungi</taxon>
        <taxon>Dikarya</taxon>
        <taxon>Basidiomycota</taxon>
        <taxon>Agaricomycotina</taxon>
        <taxon>Agaricomycetes</taxon>
        <taxon>Agaricomycetidae</taxon>
        <taxon>Boletales</taxon>
        <taxon>Sclerodermatineae</taxon>
        <taxon>Pisolithaceae</taxon>
        <taxon>Pisolithus</taxon>
    </lineage>
</organism>
<keyword evidence="1" id="KW-0472">Membrane</keyword>
<dbReference type="OrthoDB" id="10616645at2759"/>
<keyword evidence="1" id="KW-1133">Transmembrane helix</keyword>
<proteinExistence type="predicted"/>
<keyword evidence="1" id="KW-0812">Transmembrane</keyword>
<accession>A0A0C9YSJ1</accession>
<dbReference type="EMBL" id="KN833843">
    <property type="protein sequence ID" value="KIK16919.1"/>
    <property type="molecule type" value="Genomic_DNA"/>
</dbReference>